<name>A0A9Y2IPX5_9PSEU</name>
<dbReference type="AlphaFoldDB" id="A0A9Y2IPX5"/>
<reference evidence="1 2" key="1">
    <citation type="submission" date="2023-06" db="EMBL/GenBank/DDBJ databases">
        <authorList>
            <person name="Oyuntsetseg B."/>
            <person name="Kim S.B."/>
        </authorList>
    </citation>
    <scope>NUCLEOTIDE SEQUENCE [LARGE SCALE GENOMIC DNA]</scope>
    <source>
        <strain evidence="1 2">2-15</strain>
    </source>
</reference>
<accession>A0A9Y2IPX5</accession>
<proteinExistence type="predicted"/>
<keyword evidence="2" id="KW-1185">Reference proteome</keyword>
<evidence type="ECO:0000313" key="1">
    <source>
        <dbReference type="EMBL" id="WIX82348.1"/>
    </source>
</evidence>
<sequence>MTSVTSVRGDVDLFHARVGHDDVDLAELGHGGVVEVDDAVHLRHIGRVHQRLHTVRFGRLFHLFGGGRVAGVVDDHVGALLRQPQHDGPAQAFR</sequence>
<protein>
    <submittedName>
        <fullName evidence="1">Uncharacterized protein</fullName>
    </submittedName>
</protein>
<evidence type="ECO:0000313" key="2">
    <source>
        <dbReference type="Proteomes" id="UP001236014"/>
    </source>
</evidence>
<dbReference type="KEGG" id="acab:QRX50_17060"/>
<organism evidence="1 2">
    <name type="scientific">Amycolatopsis carbonis</name>
    <dbReference type="NCBI Taxonomy" id="715471"/>
    <lineage>
        <taxon>Bacteria</taxon>
        <taxon>Bacillati</taxon>
        <taxon>Actinomycetota</taxon>
        <taxon>Actinomycetes</taxon>
        <taxon>Pseudonocardiales</taxon>
        <taxon>Pseudonocardiaceae</taxon>
        <taxon>Amycolatopsis</taxon>
    </lineage>
</organism>
<dbReference type="Proteomes" id="UP001236014">
    <property type="component" value="Chromosome"/>
</dbReference>
<gene>
    <name evidence="1" type="ORF">QRX50_17060</name>
</gene>
<dbReference type="EMBL" id="CP127294">
    <property type="protein sequence ID" value="WIX82348.1"/>
    <property type="molecule type" value="Genomic_DNA"/>
</dbReference>